<organism evidence="1 2">
    <name type="scientific">Rhabditophanes sp. KR3021</name>
    <dbReference type="NCBI Taxonomy" id="114890"/>
    <lineage>
        <taxon>Eukaryota</taxon>
        <taxon>Metazoa</taxon>
        <taxon>Ecdysozoa</taxon>
        <taxon>Nematoda</taxon>
        <taxon>Chromadorea</taxon>
        <taxon>Rhabditida</taxon>
        <taxon>Tylenchina</taxon>
        <taxon>Panagrolaimomorpha</taxon>
        <taxon>Strongyloidoidea</taxon>
        <taxon>Alloionematidae</taxon>
        <taxon>Rhabditophanes</taxon>
    </lineage>
</organism>
<reference evidence="2" key="1">
    <citation type="submission" date="2016-11" db="UniProtKB">
        <authorList>
            <consortium name="WormBaseParasite"/>
        </authorList>
    </citation>
    <scope>IDENTIFICATION</scope>
    <source>
        <strain evidence="2">KR3021</strain>
    </source>
</reference>
<dbReference type="WBParaSite" id="RSKR_0001077900.1">
    <property type="protein sequence ID" value="RSKR_0001077900.1"/>
    <property type="gene ID" value="RSKR_0001077900"/>
</dbReference>
<accession>A0AC35UFL8</accession>
<sequence>MPPEAFSPNLVVELEMFDDYRTVLRINENNTNAEVVVAARNRLITAMDTLPLFIPFSESIVNSFGIKMKVEQIYGSGIRNSRIAKIEDRWNFIKMRSVKMQKFLLMIILNVTENASQQFGNLVVFETRVKASYSPRFCVMVTASSSKWGKFAQVNYKFNSYPSALLVDPRTGEQICSLNTSSLSPKDFIEELDHIVKKYPNYEARDSEIINQYGGSLSSNEKVDNEGTNIEEIDDEEINDEVVNVRKRRFSNCRQNETNKECGTSSIIHNRVRFETALPPMKERKLEDMVESMLTTIDMDEYKKYEGPNNGRRIQFCIQLPDGKRENLQLNDSSTMKAVFYFIGGLGYNIREYVIIHSFPKQTIAFQHFYKTLKDMQFHDREFLLVDRK</sequence>
<dbReference type="Proteomes" id="UP000095286">
    <property type="component" value="Unplaced"/>
</dbReference>
<evidence type="ECO:0000313" key="1">
    <source>
        <dbReference type="Proteomes" id="UP000095286"/>
    </source>
</evidence>
<evidence type="ECO:0000313" key="2">
    <source>
        <dbReference type="WBParaSite" id="RSKR_0001077900.1"/>
    </source>
</evidence>
<proteinExistence type="predicted"/>
<protein>
    <submittedName>
        <fullName evidence="2">UBX domain-containing protein</fullName>
    </submittedName>
</protein>
<name>A0AC35UFL8_9BILA</name>